<dbReference type="RefSeq" id="WP_090929702.1">
    <property type="nucleotide sequence ID" value="NZ_FNDJ01000002.1"/>
</dbReference>
<dbReference type="AlphaFoldDB" id="A0A1G8CYZ2"/>
<reference evidence="1 2" key="1">
    <citation type="submission" date="2016-10" db="EMBL/GenBank/DDBJ databases">
        <authorList>
            <person name="de Groot N.N."/>
        </authorList>
    </citation>
    <scope>NUCLEOTIDE SEQUENCE [LARGE SCALE GENOMIC DNA]</scope>
    <source>
        <strain evidence="1 2">CGMCC 4.6533</strain>
    </source>
</reference>
<organism evidence="1 2">
    <name type="scientific">Nonomuraea jiangxiensis</name>
    <dbReference type="NCBI Taxonomy" id="633440"/>
    <lineage>
        <taxon>Bacteria</taxon>
        <taxon>Bacillati</taxon>
        <taxon>Actinomycetota</taxon>
        <taxon>Actinomycetes</taxon>
        <taxon>Streptosporangiales</taxon>
        <taxon>Streptosporangiaceae</taxon>
        <taxon>Nonomuraea</taxon>
    </lineage>
</organism>
<gene>
    <name evidence="1" type="ORF">SAMN05421869_102415</name>
</gene>
<evidence type="ECO:0000313" key="2">
    <source>
        <dbReference type="Proteomes" id="UP000199202"/>
    </source>
</evidence>
<sequence length="88" mass="9455">MMLDTSLCLERFAWHAGRHADLSVQSLALSSDPAYVSVRNRFSATLAETVTCSDEGAFVTSWGYRLGTTDDVESAAARLAFLLAALPA</sequence>
<dbReference type="STRING" id="633440.SAMN05421869_102415"/>
<dbReference type="EMBL" id="FNDJ01000002">
    <property type="protein sequence ID" value="SDH50140.1"/>
    <property type="molecule type" value="Genomic_DNA"/>
</dbReference>
<protein>
    <submittedName>
        <fullName evidence="1">Uncharacterized protein</fullName>
    </submittedName>
</protein>
<keyword evidence="2" id="KW-1185">Reference proteome</keyword>
<accession>A0A1G8CYZ2</accession>
<proteinExistence type="predicted"/>
<dbReference type="Proteomes" id="UP000199202">
    <property type="component" value="Unassembled WGS sequence"/>
</dbReference>
<evidence type="ECO:0000313" key="1">
    <source>
        <dbReference type="EMBL" id="SDH50140.1"/>
    </source>
</evidence>
<name>A0A1G8CYZ2_9ACTN</name>
<dbReference type="OrthoDB" id="3543088at2"/>